<dbReference type="InterPro" id="IPR036869">
    <property type="entry name" value="J_dom_sf"/>
</dbReference>
<dbReference type="Proteomes" id="UP000886852">
    <property type="component" value="Unassembled WGS sequence"/>
</dbReference>
<dbReference type="Gene3D" id="1.10.287.110">
    <property type="entry name" value="DnaJ domain"/>
    <property type="match status" value="1"/>
</dbReference>
<dbReference type="CDD" id="cd06257">
    <property type="entry name" value="DnaJ"/>
    <property type="match status" value="1"/>
</dbReference>
<name>A0A9D1MXF4_9BACT</name>
<evidence type="ECO:0000313" key="2">
    <source>
        <dbReference type="EMBL" id="HIU90826.1"/>
    </source>
</evidence>
<dbReference type="EMBL" id="DVOC01000041">
    <property type="protein sequence ID" value="HIU90826.1"/>
    <property type="molecule type" value="Genomic_DNA"/>
</dbReference>
<dbReference type="SUPFAM" id="SSF46565">
    <property type="entry name" value="Chaperone J-domain"/>
    <property type="match status" value="1"/>
</dbReference>
<protein>
    <submittedName>
        <fullName evidence="2">DnaJ domain-containing protein</fullName>
    </submittedName>
</protein>
<sequence>MDYNYNPYEILGIAENATPQEIEEKYLQLREKYQKDRFLPGEAGEEASEKLQQIEVAYRDILLAKEESKQTQDFKEEEDYSEIQQMIMNNRLDDAQTKLDNRVTRDAEWHYIQSILFYKRNWFLESKKQLELACQMEPDNQRYKQSLEKLTKILASNTISPDQLRTTSRPVDNGPRVGAGNGTCTGSWCMDCILCNACCDCMQCMGGGC</sequence>
<evidence type="ECO:0000313" key="3">
    <source>
        <dbReference type="Proteomes" id="UP000886852"/>
    </source>
</evidence>
<proteinExistence type="predicted"/>
<gene>
    <name evidence="2" type="ORF">IAC72_02270</name>
</gene>
<reference evidence="2" key="1">
    <citation type="submission" date="2020-10" db="EMBL/GenBank/DDBJ databases">
        <authorList>
            <person name="Gilroy R."/>
        </authorList>
    </citation>
    <scope>NUCLEOTIDE SEQUENCE</scope>
    <source>
        <strain evidence="2">ChiHjej12B11-7776</strain>
    </source>
</reference>
<dbReference type="AlphaFoldDB" id="A0A9D1MXF4"/>
<comment type="caution">
    <text evidence="2">The sequence shown here is derived from an EMBL/GenBank/DDBJ whole genome shotgun (WGS) entry which is preliminary data.</text>
</comment>
<feature type="domain" description="J" evidence="1">
    <location>
        <begin position="6"/>
        <end position="84"/>
    </location>
</feature>
<dbReference type="PROSITE" id="PS50076">
    <property type="entry name" value="DNAJ_2"/>
    <property type="match status" value="1"/>
</dbReference>
<organism evidence="2 3">
    <name type="scientific">Candidatus Fimimonas merdipullorum</name>
    <dbReference type="NCBI Taxonomy" id="2840822"/>
    <lineage>
        <taxon>Bacteria</taxon>
        <taxon>Pseudomonadati</taxon>
        <taxon>Myxococcota</taxon>
        <taxon>Myxococcia</taxon>
        <taxon>Myxococcales</taxon>
        <taxon>Cystobacterineae</taxon>
        <taxon>Myxococcaceae</taxon>
        <taxon>Myxococcaceae incertae sedis</taxon>
        <taxon>Candidatus Fimimonas</taxon>
    </lineage>
</organism>
<evidence type="ECO:0000259" key="1">
    <source>
        <dbReference type="PROSITE" id="PS50076"/>
    </source>
</evidence>
<dbReference type="InterPro" id="IPR001623">
    <property type="entry name" value="DnaJ_domain"/>
</dbReference>
<accession>A0A9D1MXF4</accession>
<dbReference type="Pfam" id="PF00226">
    <property type="entry name" value="DnaJ"/>
    <property type="match status" value="1"/>
</dbReference>
<reference evidence="2" key="2">
    <citation type="journal article" date="2021" name="PeerJ">
        <title>Extensive microbial diversity within the chicken gut microbiome revealed by metagenomics and culture.</title>
        <authorList>
            <person name="Gilroy R."/>
            <person name="Ravi A."/>
            <person name="Getino M."/>
            <person name="Pursley I."/>
            <person name="Horton D.L."/>
            <person name="Alikhan N.F."/>
            <person name="Baker D."/>
            <person name="Gharbi K."/>
            <person name="Hall N."/>
            <person name="Watson M."/>
            <person name="Adriaenssens E.M."/>
            <person name="Foster-Nyarko E."/>
            <person name="Jarju S."/>
            <person name="Secka A."/>
            <person name="Antonio M."/>
            <person name="Oren A."/>
            <person name="Chaudhuri R.R."/>
            <person name="La Ragione R."/>
            <person name="Hildebrand F."/>
            <person name="Pallen M.J."/>
        </authorList>
    </citation>
    <scope>NUCLEOTIDE SEQUENCE</scope>
    <source>
        <strain evidence="2">ChiHjej12B11-7776</strain>
    </source>
</reference>